<dbReference type="Pfam" id="PF13360">
    <property type="entry name" value="PQQ_2"/>
    <property type="match status" value="1"/>
</dbReference>
<protein>
    <recommendedName>
        <fullName evidence="1">Pyrrolo-quinoline quinone repeat domain-containing protein</fullName>
    </recommendedName>
</protein>
<dbReference type="AlphaFoldDB" id="A0A0F9I9W8"/>
<dbReference type="InterPro" id="IPR015943">
    <property type="entry name" value="WD40/YVTN_repeat-like_dom_sf"/>
</dbReference>
<proteinExistence type="predicted"/>
<dbReference type="InterPro" id="IPR011047">
    <property type="entry name" value="Quinoprotein_ADH-like_sf"/>
</dbReference>
<reference evidence="2" key="1">
    <citation type="journal article" date="2015" name="Nature">
        <title>Complex archaea that bridge the gap between prokaryotes and eukaryotes.</title>
        <authorList>
            <person name="Spang A."/>
            <person name="Saw J.H."/>
            <person name="Jorgensen S.L."/>
            <person name="Zaremba-Niedzwiedzka K."/>
            <person name="Martijn J."/>
            <person name="Lind A.E."/>
            <person name="van Eijk R."/>
            <person name="Schleper C."/>
            <person name="Guy L."/>
            <person name="Ettema T.J."/>
        </authorList>
    </citation>
    <scope>NUCLEOTIDE SEQUENCE</scope>
</reference>
<dbReference type="InterPro" id="IPR002372">
    <property type="entry name" value="PQQ_rpt_dom"/>
</dbReference>
<comment type="caution">
    <text evidence="2">The sequence shown here is derived from an EMBL/GenBank/DDBJ whole genome shotgun (WGS) entry which is preliminary data.</text>
</comment>
<dbReference type="Gene3D" id="2.130.10.10">
    <property type="entry name" value="YVTN repeat-like/Quinoprotein amine dehydrogenase"/>
    <property type="match status" value="1"/>
</dbReference>
<sequence length="615" mass="66512">MSKSLLDRLSTPKANKAKGKKAKYGYQYTAVSAKDGAKAWSRTSDRPEGRFSEVYFASGLVWIQSPHDRKARKTEGFHNPGGGVSCRWEGLDPRSGEVSRSLLAPVTLVYRCHRLYATDRFLIGNRPVYFTDWTDGKVTRFEATLISCRSVAGLGQGMFFGLYTRSMRCMCIRPAISGVSAFASDGKTINGEVKTEAEGRLVKGPASPPASVAAPAEDDWPMYRHDMRRSAHTAGKIPAGKLVVLWNENPLPAPSGQAGTAPSGVLRNDWGLNKVFGDPVSQPTVAEGKVFVSLTHAQQVVAMDARTGREIWRFLAPARLDVSPTIHKGLCLVGCNDGWVYALRSDDGRLVWRFRAAPAARRMVAYGQVESAWPVTGGVLVAGDSAYVVAGRTTETDGGLYVHALTPATGEAIWSGRHVKPDDGPIGAWNLRGLRNAYFGPSDILCSDGRTVAISAHRAGRFACKSGRNISDRRYGGPRFGLMRSRYAADNQKTQYPPVAFAKGRSCSVLRVSDKKTKKYSRYIAMTGRPSWRTALPSGMQVEALAIAGDAVLAAISVKGPTSSRGVLWVLSAKDGEKLAMHKLPAAPAFEALSVAKGKVYLALQDGGVMRLGRK</sequence>
<organism evidence="2">
    <name type="scientific">marine sediment metagenome</name>
    <dbReference type="NCBI Taxonomy" id="412755"/>
    <lineage>
        <taxon>unclassified sequences</taxon>
        <taxon>metagenomes</taxon>
        <taxon>ecological metagenomes</taxon>
    </lineage>
</organism>
<evidence type="ECO:0000259" key="1">
    <source>
        <dbReference type="Pfam" id="PF13360"/>
    </source>
</evidence>
<dbReference type="EMBL" id="LAZR01012957">
    <property type="protein sequence ID" value="KKM24272.1"/>
    <property type="molecule type" value="Genomic_DNA"/>
</dbReference>
<name>A0A0F9I9W8_9ZZZZ</name>
<dbReference type="PANTHER" id="PTHR34512:SF30">
    <property type="entry name" value="OUTER MEMBRANE PROTEIN ASSEMBLY FACTOR BAMB"/>
    <property type="match status" value="1"/>
</dbReference>
<evidence type="ECO:0000313" key="2">
    <source>
        <dbReference type="EMBL" id="KKM24272.1"/>
    </source>
</evidence>
<gene>
    <name evidence="2" type="ORF">LCGC14_1606780</name>
</gene>
<accession>A0A0F9I9W8</accession>
<dbReference type="SMART" id="SM00564">
    <property type="entry name" value="PQQ"/>
    <property type="match status" value="3"/>
</dbReference>
<dbReference type="SUPFAM" id="SSF50998">
    <property type="entry name" value="Quinoprotein alcohol dehydrogenase-like"/>
    <property type="match status" value="1"/>
</dbReference>
<feature type="domain" description="Pyrrolo-quinoline quinone repeat" evidence="1">
    <location>
        <begin position="279"/>
        <end position="416"/>
    </location>
</feature>
<dbReference type="PANTHER" id="PTHR34512">
    <property type="entry name" value="CELL SURFACE PROTEIN"/>
    <property type="match status" value="1"/>
</dbReference>
<dbReference type="InterPro" id="IPR018391">
    <property type="entry name" value="PQQ_b-propeller_rpt"/>
</dbReference>